<dbReference type="HOGENOM" id="CLU_148689_0_0_10"/>
<dbReference type="eggNOG" id="COG5605">
    <property type="taxonomic scope" value="Bacteria"/>
</dbReference>
<feature type="transmembrane region" description="Helical" evidence="6">
    <location>
        <begin position="52"/>
        <end position="73"/>
    </location>
</feature>
<feature type="transmembrane region" description="Helical" evidence="6">
    <location>
        <begin position="17"/>
        <end position="37"/>
    </location>
</feature>
<dbReference type="InterPro" id="IPR005171">
    <property type="entry name" value="Cyt_c_oxidase_su4_prok"/>
</dbReference>
<dbReference type="KEGG" id="ptq:P700755_002186"/>
<sequence length="121" mass="13984">MAHDTTHGVHAGAKKRIWQVFIILSILTIVEVVLGIIKPDFLVHNDLVSLSFLNWIFIVLTIVKAYYIVWAFMHMEHESGSLRRVVVWTGVFLISYLIAILLIEGSYIQEIYSDGYITWDF</sequence>
<accession>K4IIS7</accession>
<keyword evidence="5 6" id="KW-0472">Membrane</keyword>
<dbReference type="AlphaFoldDB" id="K4IIS7"/>
<reference evidence="7" key="1">
    <citation type="submission" date="2006-03" db="EMBL/GenBank/DDBJ databases">
        <authorList>
            <person name="Bowman J."/>
            <person name="Ferriera S."/>
            <person name="Johnson J."/>
            <person name="Kravitz S."/>
            <person name="Halpern A."/>
            <person name="Remington K."/>
            <person name="Beeson K."/>
            <person name="Tran B."/>
            <person name="Rogers Y.-H."/>
            <person name="Friedman R."/>
            <person name="Venter J.C."/>
        </authorList>
    </citation>
    <scope>NUCLEOTIDE SEQUENCE [LARGE SCALE GENOMIC DNA]</scope>
    <source>
        <strain evidence="7">ATCC 700755</strain>
    </source>
</reference>
<reference evidence="7" key="2">
    <citation type="submission" date="2012-09" db="EMBL/GenBank/DDBJ databases">
        <title>The complete sequence of Psychroflexus torquis an extreme psychrophile from sea-ice that is stimulated by light.</title>
        <authorList>
            <person name="Feng S."/>
            <person name="Powell S.M."/>
            <person name="Bowman J.P."/>
        </authorList>
    </citation>
    <scope>NUCLEOTIDE SEQUENCE [LARGE SCALE GENOMIC DNA]</scope>
    <source>
        <strain evidence="7">ATCC 700755</strain>
    </source>
</reference>
<gene>
    <name evidence="7" type="ordered locus">P700755_002186</name>
</gene>
<dbReference type="OrthoDB" id="981917at2"/>
<name>K4IIS7_PSYTT</name>
<dbReference type="Proteomes" id="UP000008514">
    <property type="component" value="Chromosome"/>
</dbReference>
<dbReference type="Pfam" id="PF03626">
    <property type="entry name" value="COX4_pro"/>
    <property type="match status" value="1"/>
</dbReference>
<evidence type="ECO:0000256" key="5">
    <source>
        <dbReference type="ARBA" id="ARBA00023136"/>
    </source>
</evidence>
<dbReference type="GO" id="GO:0005886">
    <property type="term" value="C:plasma membrane"/>
    <property type="evidence" value="ECO:0007669"/>
    <property type="project" value="UniProtKB-SubCell"/>
</dbReference>
<keyword evidence="3 6" id="KW-0812">Transmembrane</keyword>
<dbReference type="STRING" id="313595.P700755_002186"/>
<evidence type="ECO:0000313" key="7">
    <source>
        <dbReference type="EMBL" id="AFU68976.1"/>
    </source>
</evidence>
<dbReference type="EMBL" id="CP003879">
    <property type="protein sequence ID" value="AFU68976.1"/>
    <property type="molecule type" value="Genomic_DNA"/>
</dbReference>
<feature type="transmembrane region" description="Helical" evidence="6">
    <location>
        <begin position="85"/>
        <end position="103"/>
    </location>
</feature>
<evidence type="ECO:0000256" key="6">
    <source>
        <dbReference type="SAM" id="Phobius"/>
    </source>
</evidence>
<protein>
    <submittedName>
        <fullName evidence="7">Cytochrome c oxidase subunit IV, COX4_pro superfamily</fullName>
    </submittedName>
</protein>
<organism evidence="7 8">
    <name type="scientific">Psychroflexus torquis (strain ATCC 700755 / CIP 106069 / ACAM 623)</name>
    <dbReference type="NCBI Taxonomy" id="313595"/>
    <lineage>
        <taxon>Bacteria</taxon>
        <taxon>Pseudomonadati</taxon>
        <taxon>Bacteroidota</taxon>
        <taxon>Flavobacteriia</taxon>
        <taxon>Flavobacteriales</taxon>
        <taxon>Flavobacteriaceae</taxon>
        <taxon>Psychroflexus</taxon>
    </lineage>
</organism>
<evidence type="ECO:0000256" key="3">
    <source>
        <dbReference type="ARBA" id="ARBA00022692"/>
    </source>
</evidence>
<evidence type="ECO:0000256" key="1">
    <source>
        <dbReference type="ARBA" id="ARBA00004651"/>
    </source>
</evidence>
<keyword evidence="4 6" id="KW-1133">Transmembrane helix</keyword>
<keyword evidence="2" id="KW-1003">Cell membrane</keyword>
<evidence type="ECO:0000256" key="2">
    <source>
        <dbReference type="ARBA" id="ARBA00022475"/>
    </source>
</evidence>
<evidence type="ECO:0000313" key="8">
    <source>
        <dbReference type="Proteomes" id="UP000008514"/>
    </source>
</evidence>
<evidence type="ECO:0000256" key="4">
    <source>
        <dbReference type="ARBA" id="ARBA00022989"/>
    </source>
</evidence>
<comment type="subcellular location">
    <subcellularLocation>
        <location evidence="1">Cell membrane</location>
        <topology evidence="1">Multi-pass membrane protein</topology>
    </subcellularLocation>
</comment>
<proteinExistence type="predicted"/>
<keyword evidence="8" id="KW-1185">Reference proteome</keyword>
<dbReference type="RefSeq" id="WP_015024554.1">
    <property type="nucleotide sequence ID" value="NC_018721.1"/>
</dbReference>